<reference evidence="2" key="2">
    <citation type="journal article" date="2023" name="BMC Genomics">
        <title>Pest status, molecular evolution, and epigenetic factors derived from the genome assembly of Frankliniella fusca, a thysanopteran phytovirus vector.</title>
        <authorList>
            <person name="Catto M.A."/>
            <person name="Labadie P.E."/>
            <person name="Jacobson A.L."/>
            <person name="Kennedy G.G."/>
            <person name="Srinivasan R."/>
            <person name="Hunt B.G."/>
        </authorList>
    </citation>
    <scope>NUCLEOTIDE SEQUENCE</scope>
    <source>
        <strain evidence="2">PL_HMW_Pooled</strain>
    </source>
</reference>
<dbReference type="Proteomes" id="UP001219518">
    <property type="component" value="Unassembled WGS sequence"/>
</dbReference>
<proteinExistence type="predicted"/>
<feature type="compositionally biased region" description="Basic and acidic residues" evidence="1">
    <location>
        <begin position="87"/>
        <end position="101"/>
    </location>
</feature>
<feature type="compositionally biased region" description="Basic residues" evidence="1">
    <location>
        <begin position="29"/>
        <end position="44"/>
    </location>
</feature>
<feature type="region of interest" description="Disordered" evidence="1">
    <location>
        <begin position="1"/>
        <end position="65"/>
    </location>
</feature>
<organism evidence="2 3">
    <name type="scientific">Frankliniella fusca</name>
    <dbReference type="NCBI Taxonomy" id="407009"/>
    <lineage>
        <taxon>Eukaryota</taxon>
        <taxon>Metazoa</taxon>
        <taxon>Ecdysozoa</taxon>
        <taxon>Arthropoda</taxon>
        <taxon>Hexapoda</taxon>
        <taxon>Insecta</taxon>
        <taxon>Pterygota</taxon>
        <taxon>Neoptera</taxon>
        <taxon>Paraneoptera</taxon>
        <taxon>Thysanoptera</taxon>
        <taxon>Terebrantia</taxon>
        <taxon>Thripoidea</taxon>
        <taxon>Thripidae</taxon>
        <taxon>Frankliniella</taxon>
    </lineage>
</organism>
<comment type="caution">
    <text evidence="2">The sequence shown here is derived from an EMBL/GenBank/DDBJ whole genome shotgun (WGS) entry which is preliminary data.</text>
</comment>
<gene>
    <name evidence="2" type="ORF">KUF71_018420</name>
</gene>
<reference evidence="2" key="1">
    <citation type="submission" date="2021-07" db="EMBL/GenBank/DDBJ databases">
        <authorList>
            <person name="Catto M.A."/>
            <person name="Jacobson A."/>
            <person name="Kennedy G."/>
            <person name="Labadie P."/>
            <person name="Hunt B.G."/>
            <person name="Srinivasan R."/>
        </authorList>
    </citation>
    <scope>NUCLEOTIDE SEQUENCE</scope>
    <source>
        <strain evidence="2">PL_HMW_Pooled</strain>
        <tissue evidence="2">Head</tissue>
    </source>
</reference>
<keyword evidence="3" id="KW-1185">Reference proteome</keyword>
<feature type="non-terminal residue" evidence="2">
    <location>
        <position position="1"/>
    </location>
</feature>
<accession>A0AAE1GRR5</accession>
<name>A0AAE1GRR5_9NEOP</name>
<sequence>TMKQKRSRSSSSEEDSSKSSETSEEMCQKRKKKYKKKNKKRHVTKSTSESSDDPSTTSQKDKEIKIIFGKYRGHFKRKQRFFTTSDEENKKSEKQDKKTTNDFDQLNNATPKLTCADLKLKKPYTLQEIRWSKQAGKNGTYKVCTAKFSYKGKILHVKMPNPIANYDKDQKDILLKKLKAKQNPIFKVLKVTKKKSPTFKGYYDFIESEWC</sequence>
<dbReference type="AlphaFoldDB" id="A0AAE1GRR5"/>
<evidence type="ECO:0000313" key="2">
    <source>
        <dbReference type="EMBL" id="KAK3907784.1"/>
    </source>
</evidence>
<protein>
    <submittedName>
        <fullName evidence="2">Protein CLEC16A</fullName>
    </submittedName>
</protein>
<evidence type="ECO:0000256" key="1">
    <source>
        <dbReference type="SAM" id="MobiDB-lite"/>
    </source>
</evidence>
<feature type="region of interest" description="Disordered" evidence="1">
    <location>
        <begin position="79"/>
        <end position="105"/>
    </location>
</feature>
<feature type="compositionally biased region" description="Low complexity" evidence="1">
    <location>
        <begin position="45"/>
        <end position="58"/>
    </location>
</feature>
<evidence type="ECO:0000313" key="3">
    <source>
        <dbReference type="Proteomes" id="UP001219518"/>
    </source>
</evidence>
<dbReference type="EMBL" id="JAHWGI010000019">
    <property type="protein sequence ID" value="KAK3907784.1"/>
    <property type="molecule type" value="Genomic_DNA"/>
</dbReference>